<feature type="repeat" description="PPR" evidence="3">
    <location>
        <begin position="102"/>
        <end position="136"/>
    </location>
</feature>
<gene>
    <name evidence="4" type="ORF">F3Y22_tig00112471pilonHSYRG00082</name>
</gene>
<dbReference type="PANTHER" id="PTHR47447:SF17">
    <property type="entry name" value="OS12G0638900 PROTEIN"/>
    <property type="match status" value="1"/>
</dbReference>
<dbReference type="NCBIfam" id="TIGR00756">
    <property type="entry name" value="PPR"/>
    <property type="match status" value="4"/>
</dbReference>
<dbReference type="Pfam" id="PF13041">
    <property type="entry name" value="PPR_2"/>
    <property type="match status" value="2"/>
</dbReference>
<dbReference type="InterPro" id="IPR011990">
    <property type="entry name" value="TPR-like_helical_dom_sf"/>
</dbReference>
<evidence type="ECO:0000256" key="1">
    <source>
        <dbReference type="ARBA" id="ARBA00007626"/>
    </source>
</evidence>
<dbReference type="Pfam" id="PF01535">
    <property type="entry name" value="PPR"/>
    <property type="match status" value="2"/>
</dbReference>
<keyword evidence="2" id="KW-0677">Repeat</keyword>
<reference evidence="4" key="1">
    <citation type="submission" date="2019-09" db="EMBL/GenBank/DDBJ databases">
        <title>Draft genome information of white flower Hibiscus syriacus.</title>
        <authorList>
            <person name="Kim Y.-M."/>
        </authorList>
    </citation>
    <scope>NUCLEOTIDE SEQUENCE [LARGE SCALE GENOMIC DNA]</scope>
    <source>
        <strain evidence="4">YM2019G1</strain>
    </source>
</reference>
<keyword evidence="5" id="KW-1185">Reference proteome</keyword>
<comment type="caution">
    <text evidence="4">The sequence shown here is derived from an EMBL/GenBank/DDBJ whole genome shotgun (WGS) entry which is preliminary data.</text>
</comment>
<dbReference type="PANTHER" id="PTHR47447">
    <property type="entry name" value="OS03G0856100 PROTEIN"/>
    <property type="match status" value="1"/>
</dbReference>
<dbReference type="EMBL" id="VEPZ02001589">
    <property type="protein sequence ID" value="KAE8666959.1"/>
    <property type="molecule type" value="Genomic_DNA"/>
</dbReference>
<evidence type="ECO:0000256" key="3">
    <source>
        <dbReference type="PROSITE-ProRule" id="PRU00708"/>
    </source>
</evidence>
<evidence type="ECO:0000256" key="2">
    <source>
        <dbReference type="ARBA" id="ARBA00022737"/>
    </source>
</evidence>
<feature type="repeat" description="PPR" evidence="3">
    <location>
        <begin position="9"/>
        <end position="43"/>
    </location>
</feature>
<dbReference type="Gene3D" id="1.25.40.10">
    <property type="entry name" value="Tetratricopeptide repeat domain"/>
    <property type="match status" value="2"/>
</dbReference>
<comment type="similarity">
    <text evidence="1">Belongs to the PPR family. P subfamily.</text>
</comment>
<proteinExistence type="inferred from homology"/>
<accession>A0A6A2Y3W3</accession>
<dbReference type="InterPro" id="IPR002885">
    <property type="entry name" value="PPR_rpt"/>
</dbReference>
<evidence type="ECO:0000313" key="4">
    <source>
        <dbReference type="EMBL" id="KAE8666959.1"/>
    </source>
</evidence>
<feature type="repeat" description="PPR" evidence="3">
    <location>
        <begin position="137"/>
        <end position="171"/>
    </location>
</feature>
<name>A0A6A2Y3W3_HIBSY</name>
<organism evidence="4 5">
    <name type="scientific">Hibiscus syriacus</name>
    <name type="common">Rose of Sharon</name>
    <dbReference type="NCBI Taxonomy" id="106335"/>
    <lineage>
        <taxon>Eukaryota</taxon>
        <taxon>Viridiplantae</taxon>
        <taxon>Streptophyta</taxon>
        <taxon>Embryophyta</taxon>
        <taxon>Tracheophyta</taxon>
        <taxon>Spermatophyta</taxon>
        <taxon>Magnoliopsida</taxon>
        <taxon>eudicotyledons</taxon>
        <taxon>Gunneridae</taxon>
        <taxon>Pentapetalae</taxon>
        <taxon>rosids</taxon>
        <taxon>malvids</taxon>
        <taxon>Malvales</taxon>
        <taxon>Malvaceae</taxon>
        <taxon>Malvoideae</taxon>
        <taxon>Hibiscus</taxon>
    </lineage>
</organism>
<evidence type="ECO:0000313" key="5">
    <source>
        <dbReference type="Proteomes" id="UP000436088"/>
    </source>
</evidence>
<dbReference type="AlphaFoldDB" id="A0A6A2Y3W3"/>
<dbReference type="Proteomes" id="UP000436088">
    <property type="component" value="Unassembled WGS sequence"/>
</dbReference>
<dbReference type="PROSITE" id="PS51375">
    <property type="entry name" value="PPR"/>
    <property type="match status" value="3"/>
</dbReference>
<sequence>MSYLGIEFSTVTYNTIIDGYGKAELFEDMENVLTDMIESGDSLPDIFTFNSIIGAYGRGGQIEKMESTSLLNLTGKPARKAGKIEKMEKYFKEMKQKGMKPNAITYCSLVSAYSKAGSIKKVDSILRQVENSDVVLDTPCFNCIISAYSQAGNLKRMAELFLAMKGKKCMPDNVTFATIIQSYNAHGLLEAAQDLENKLINRSRNSGVVKELRGNVIGMIREIDSDGGIGKELYLVEKKNDYEMGIDEKAMVDELLTATKETGTNF</sequence>
<protein>
    <submittedName>
        <fullName evidence="4">Tetratricopeptide repeat-like superfamily protein isoform 2</fullName>
    </submittedName>
</protein>